<evidence type="ECO:0000313" key="1">
    <source>
        <dbReference type="EMBL" id="ALP39453.1"/>
    </source>
</evidence>
<dbReference type="EMBL" id="CP013067">
    <property type="protein sequence ID" value="ALP39453.1"/>
    <property type="molecule type" value="Genomic_DNA"/>
</dbReference>
<gene>
    <name evidence="1" type="ORF">WL1483_34</name>
</gene>
<dbReference type="PATRIC" id="fig|652.5.peg.4263"/>
<protein>
    <submittedName>
        <fullName evidence="1">Uncharacterized protein</fullName>
    </submittedName>
</protein>
<reference evidence="1 2" key="2">
    <citation type="journal article" date="2016" name="Genome Announc.">
        <title>Complete Genome Sequence of the Highly Virulent Aeromonas schubertii Strain WL1483, Isolated from Diseased Snakehead Fish (Channa argus) in China.</title>
        <authorList>
            <person name="Liu L."/>
            <person name="Li N."/>
            <person name="Zhang D."/>
            <person name="Fu X."/>
            <person name="Shi C."/>
            <person name="Lin Q."/>
            <person name="Hao G."/>
        </authorList>
    </citation>
    <scope>NUCLEOTIDE SEQUENCE [LARGE SCALE GENOMIC DNA]</scope>
    <source>
        <strain evidence="1 2">WL1483</strain>
    </source>
</reference>
<dbReference type="Proteomes" id="UP000058114">
    <property type="component" value="Chromosome"/>
</dbReference>
<evidence type="ECO:0000313" key="2">
    <source>
        <dbReference type="Proteomes" id="UP000058114"/>
    </source>
</evidence>
<dbReference type="KEGG" id="asr:WL1483_34"/>
<sequence>MSLGQRISRAALQWPINWLVNHKSLPENPIAELKLDPVRPIVFALKTSSITDLLTLQQCCADLGLPGPFTPLELAGRPLPRYVCLDRPPPCLAREPNPCPSSRSFSNCWTCTSRIPSSTSS</sequence>
<organism evidence="1 2">
    <name type="scientific">Aeromonas schubertii</name>
    <dbReference type="NCBI Taxonomy" id="652"/>
    <lineage>
        <taxon>Bacteria</taxon>
        <taxon>Pseudomonadati</taxon>
        <taxon>Pseudomonadota</taxon>
        <taxon>Gammaproteobacteria</taxon>
        <taxon>Aeromonadales</taxon>
        <taxon>Aeromonadaceae</taxon>
        <taxon>Aeromonas</taxon>
    </lineage>
</organism>
<reference evidence="2" key="1">
    <citation type="submission" date="2015-10" db="EMBL/GenBank/DDBJ databases">
        <title>Complete Genome Sequence of Aeromonas schubertii strain WL1483.</title>
        <authorList>
            <person name="Liu L."/>
        </authorList>
    </citation>
    <scope>NUCLEOTIDE SEQUENCE [LARGE SCALE GENOMIC DNA]</scope>
    <source>
        <strain evidence="2">WL1483</strain>
    </source>
</reference>
<proteinExistence type="predicted"/>
<name>A0A0S2SCJ3_9GAMM</name>
<dbReference type="AlphaFoldDB" id="A0A0S2SCJ3"/>
<accession>A0A0S2SCJ3</accession>